<evidence type="ECO:0000313" key="3">
    <source>
        <dbReference type="Proteomes" id="UP000019443"/>
    </source>
</evidence>
<organism evidence="2 3">
    <name type="scientific">Rhizobium favelukesii</name>
    <dbReference type="NCBI Taxonomy" id="348824"/>
    <lineage>
        <taxon>Bacteria</taxon>
        <taxon>Pseudomonadati</taxon>
        <taxon>Pseudomonadota</taxon>
        <taxon>Alphaproteobacteria</taxon>
        <taxon>Hyphomicrobiales</taxon>
        <taxon>Rhizobiaceae</taxon>
        <taxon>Rhizobium/Agrobacterium group</taxon>
        <taxon>Rhizobium</taxon>
    </lineage>
</organism>
<dbReference type="HOGENOM" id="CLU_2540268_0_0_5"/>
<dbReference type="KEGG" id="rhl:LPU83_pLPU83d_1057"/>
<gene>
    <name evidence="2" type="ORF">LPU83_pLPU83d_1057</name>
</gene>
<keyword evidence="1" id="KW-0812">Transmembrane</keyword>
<dbReference type="Proteomes" id="UP000019443">
    <property type="component" value="Plasmid pLPU83d"/>
</dbReference>
<evidence type="ECO:0000313" key="2">
    <source>
        <dbReference type="EMBL" id="CDM62427.1"/>
    </source>
</evidence>
<keyword evidence="3" id="KW-1185">Reference proteome</keyword>
<reference evidence="2" key="1">
    <citation type="submission" date="2013-11" db="EMBL/GenBank/DDBJ databases">
        <title>Draft genome sequence of the broad-host-range Rhizobium sp. LPU83 strain, a member of the low-genetic diversity Oregon-like Rhizobium sp. group.</title>
        <authorList>
            <person name="Wibberg D."/>
            <person name="Puehler A."/>
            <person name="Schlueter A."/>
        </authorList>
    </citation>
    <scope>NUCLEOTIDE SEQUENCE [LARGE SCALE GENOMIC DNA]</scope>
    <source>
        <strain evidence="2">LPU83</strain>
        <plasmid evidence="2">pLPU83d</plasmid>
    </source>
</reference>
<dbReference type="AlphaFoldDB" id="W6RMW9"/>
<protein>
    <submittedName>
        <fullName evidence="2">Membrane protein</fullName>
    </submittedName>
</protein>
<proteinExistence type="predicted"/>
<geneLocation type="plasmid" evidence="2 3">
    <name>pLPU83d</name>
</geneLocation>
<dbReference type="EMBL" id="HG916855">
    <property type="protein sequence ID" value="CDM62427.1"/>
    <property type="molecule type" value="Genomic_DNA"/>
</dbReference>
<feature type="transmembrane region" description="Helical" evidence="1">
    <location>
        <begin position="59"/>
        <end position="78"/>
    </location>
</feature>
<evidence type="ECO:0000256" key="1">
    <source>
        <dbReference type="SAM" id="Phobius"/>
    </source>
</evidence>
<keyword evidence="1" id="KW-0472">Membrane</keyword>
<name>W6RMW9_9HYPH</name>
<dbReference type="PATRIC" id="fig|348824.6.peg.6752"/>
<sequence>MRSCDEYVHSKSPICGFAMVSRWGLKSPDTALYVRRTGGDGLTYDWTGARTRRIRRIKILVCAAVAAAVSVSVLLKIGGVDIN</sequence>
<keyword evidence="2" id="KW-0614">Plasmid</keyword>
<accession>W6RMW9</accession>
<keyword evidence="1" id="KW-1133">Transmembrane helix</keyword>